<organism evidence="1 2">
    <name type="scientific">Fusarium decemcellulare</name>
    <dbReference type="NCBI Taxonomy" id="57161"/>
    <lineage>
        <taxon>Eukaryota</taxon>
        <taxon>Fungi</taxon>
        <taxon>Dikarya</taxon>
        <taxon>Ascomycota</taxon>
        <taxon>Pezizomycotina</taxon>
        <taxon>Sordariomycetes</taxon>
        <taxon>Hypocreomycetidae</taxon>
        <taxon>Hypocreales</taxon>
        <taxon>Nectriaceae</taxon>
        <taxon>Fusarium</taxon>
        <taxon>Fusarium decemcellulare species complex</taxon>
    </lineage>
</organism>
<accession>A0ACC1S7L9</accession>
<evidence type="ECO:0000313" key="2">
    <source>
        <dbReference type="Proteomes" id="UP001148629"/>
    </source>
</evidence>
<proteinExistence type="predicted"/>
<dbReference type="Proteomes" id="UP001148629">
    <property type="component" value="Unassembled WGS sequence"/>
</dbReference>
<protein>
    <submittedName>
        <fullName evidence="1">Uncharacterized protein</fullName>
    </submittedName>
</protein>
<gene>
    <name evidence="1" type="ORF">NM208_g7835</name>
</gene>
<comment type="caution">
    <text evidence="1">The sequence shown here is derived from an EMBL/GenBank/DDBJ whole genome shotgun (WGS) entry which is preliminary data.</text>
</comment>
<keyword evidence="2" id="KW-1185">Reference proteome</keyword>
<evidence type="ECO:0000313" key="1">
    <source>
        <dbReference type="EMBL" id="KAJ3533765.1"/>
    </source>
</evidence>
<sequence>MAGDHGYQQVHDAESESPGTKRSAYARYKIYSFDEWGLEMLTLGGSLILFLLIVGIFVWIDQKPRSDWKFFISLNSVASALTTACSAAMMHSVSESIAQLKWLHFKKRPQKLVDFEKFDEASRGPWGSIKFIFGKNWNLAILGAFITIARLFFAPLTQEVVAYPERTVNVSDSSVTFGYAHEYNRNLSGSMFNHWMSSMPHDAQMQSAIFQGLYNISSFQKFSCPGACKWDESYISLGFKTTCENVTVATLRSEKCERQICNMTTPGGIHLSTHHVDTDLQTTFRLNASSTMDDETAQEMPENFPDLVNFAVYRATSDGNFTATNINVTECALSLTAYEYSDGQANGDDFHFGRKEEISLPHKRWNIDVGSEKFKSTLWVNASKSEGLPKLSIGWADIKALQFFFQSEMISTEWIDGSYKNKNPGISAALTGDVDLPARFEIMATSMTDYLRVGPNHKIAKGKRIDKETYVSIRWYWLAGPALIELAAWAFAIATMVSNRKSRNVPLWKSSALAVLACRHERRVGDEVDWIRSDVKDIREIEKTAENTSAKLE</sequence>
<dbReference type="EMBL" id="JANRMS010000838">
    <property type="protein sequence ID" value="KAJ3533765.1"/>
    <property type="molecule type" value="Genomic_DNA"/>
</dbReference>
<name>A0ACC1S7L9_9HYPO</name>
<reference evidence="1" key="1">
    <citation type="submission" date="2022-08" db="EMBL/GenBank/DDBJ databases">
        <title>Genome Sequence of Fusarium decemcellulare.</title>
        <authorList>
            <person name="Buettner E."/>
        </authorList>
    </citation>
    <scope>NUCLEOTIDE SEQUENCE</scope>
    <source>
        <strain evidence="1">Babe19</strain>
    </source>
</reference>